<name>A0A553I2U4_9PEZI</name>
<evidence type="ECO:0000256" key="1">
    <source>
        <dbReference type="SAM" id="MobiDB-lite"/>
    </source>
</evidence>
<accession>A0A553I2U4</accession>
<gene>
    <name evidence="2" type="ORF">FHL15_004672</name>
</gene>
<protein>
    <submittedName>
        <fullName evidence="2">Uncharacterized protein</fullName>
    </submittedName>
</protein>
<comment type="caution">
    <text evidence="2">The sequence shown here is derived from an EMBL/GenBank/DDBJ whole genome shotgun (WGS) entry which is preliminary data.</text>
</comment>
<keyword evidence="3" id="KW-1185">Reference proteome</keyword>
<dbReference type="EMBL" id="VFLP01000022">
    <property type="protein sequence ID" value="TRX94517.1"/>
    <property type="molecule type" value="Genomic_DNA"/>
</dbReference>
<dbReference type="OrthoDB" id="3563866at2759"/>
<evidence type="ECO:0000313" key="3">
    <source>
        <dbReference type="Proteomes" id="UP000319160"/>
    </source>
</evidence>
<dbReference type="AlphaFoldDB" id="A0A553I2U4"/>
<reference evidence="3" key="1">
    <citation type="submission" date="2019-06" db="EMBL/GenBank/DDBJ databases">
        <title>Draft genome sequence of the griseofulvin-producing fungus Xylaria cubensis strain G536.</title>
        <authorList>
            <person name="Mead M.E."/>
            <person name="Raja H.A."/>
            <person name="Steenwyk J.L."/>
            <person name="Knowles S.L."/>
            <person name="Oberlies N.H."/>
            <person name="Rokas A."/>
        </authorList>
    </citation>
    <scope>NUCLEOTIDE SEQUENCE [LARGE SCALE GENOMIC DNA]</scope>
    <source>
        <strain evidence="3">G536</strain>
    </source>
</reference>
<proteinExistence type="predicted"/>
<evidence type="ECO:0000313" key="2">
    <source>
        <dbReference type="EMBL" id="TRX94517.1"/>
    </source>
</evidence>
<feature type="region of interest" description="Disordered" evidence="1">
    <location>
        <begin position="43"/>
        <end position="74"/>
    </location>
</feature>
<dbReference type="Proteomes" id="UP000319160">
    <property type="component" value="Unassembled WGS sequence"/>
</dbReference>
<feature type="region of interest" description="Disordered" evidence="1">
    <location>
        <begin position="1"/>
        <end position="25"/>
    </location>
</feature>
<organism evidence="2 3">
    <name type="scientific">Xylaria flabelliformis</name>
    <dbReference type="NCBI Taxonomy" id="2512241"/>
    <lineage>
        <taxon>Eukaryota</taxon>
        <taxon>Fungi</taxon>
        <taxon>Dikarya</taxon>
        <taxon>Ascomycota</taxon>
        <taxon>Pezizomycotina</taxon>
        <taxon>Sordariomycetes</taxon>
        <taxon>Xylariomycetidae</taxon>
        <taxon>Xylariales</taxon>
        <taxon>Xylariaceae</taxon>
        <taxon>Xylaria</taxon>
    </lineage>
</organism>
<feature type="compositionally biased region" description="Low complexity" evidence="1">
    <location>
        <begin position="1"/>
        <end position="17"/>
    </location>
</feature>
<sequence>MSPSVSSTSSPKSSTGSLVMQPSETSASYFPKGAIASAIVSTTSAADTPGTPLSGASSDNPLSPMDREYTKPPQDIDVAKQLSKEPTYWSVKGWVQRAANSRARPVVENPEARARKFEEAKRDLLASVGRF</sequence>